<evidence type="ECO:0000256" key="2">
    <source>
        <dbReference type="ARBA" id="ARBA00023134"/>
    </source>
</evidence>
<feature type="binding site" evidence="3">
    <location>
        <begin position="145"/>
        <end position="148"/>
    </location>
    <ligand>
        <name>GTP</name>
        <dbReference type="ChEBI" id="CHEBI:37565"/>
    </ligand>
</feature>
<dbReference type="InterPro" id="IPR006298">
    <property type="entry name" value="BipA"/>
</dbReference>
<dbReference type="CDD" id="cd16263">
    <property type="entry name" value="BipA_III"/>
    <property type="match status" value="1"/>
</dbReference>
<dbReference type="PROSITE" id="PS00301">
    <property type="entry name" value="G_TR_1"/>
    <property type="match status" value="1"/>
</dbReference>
<comment type="subunit">
    <text evidence="3">Monomer.</text>
</comment>
<comment type="caution">
    <text evidence="5">The sequence shown here is derived from an EMBL/GenBank/DDBJ whole genome shotgun (WGS) entry which is preliminary data.</text>
</comment>
<dbReference type="InterPro" id="IPR047042">
    <property type="entry name" value="BipA_II"/>
</dbReference>
<keyword evidence="3" id="KW-0820">tRNA-binding</keyword>
<dbReference type="Pfam" id="PF03144">
    <property type="entry name" value="GTP_EFTU_D2"/>
    <property type="match status" value="1"/>
</dbReference>
<dbReference type="GO" id="GO:0000049">
    <property type="term" value="F:tRNA binding"/>
    <property type="evidence" value="ECO:0007669"/>
    <property type="project" value="UniProtKB-KW"/>
</dbReference>
<reference evidence="5 6" key="1">
    <citation type="submission" date="2009-01" db="EMBL/GenBank/DDBJ databases">
        <authorList>
            <person name="Qin X."/>
            <person name="Bachman B."/>
            <person name="Battles P."/>
            <person name="Bell A."/>
            <person name="Bess C."/>
            <person name="Bickham C."/>
            <person name="Chaboub L."/>
            <person name="Chen D."/>
            <person name="Coyle M."/>
            <person name="Deiros D.R."/>
            <person name="Dinh H."/>
            <person name="Forbes L."/>
            <person name="Fowler G."/>
            <person name="Francisco L."/>
            <person name="Fu Q."/>
            <person name="Gubbala S."/>
            <person name="Hale W."/>
            <person name="Han Y."/>
            <person name="Hemphill L."/>
            <person name="Highlander S.K."/>
            <person name="Hirani K."/>
            <person name="Hogues M."/>
            <person name="Jackson L."/>
            <person name="Jakkamsetti A."/>
            <person name="Javaid M."/>
            <person name="Jiang H."/>
            <person name="Korchina V."/>
            <person name="Kovar C."/>
            <person name="Lara F."/>
            <person name="Lee S."/>
            <person name="Mata R."/>
            <person name="Mathew T."/>
            <person name="Moen C."/>
            <person name="Morales K."/>
            <person name="Munidasa M."/>
            <person name="Nazareth L."/>
            <person name="Ngo R."/>
            <person name="Nguyen L."/>
            <person name="Okwuonu G."/>
            <person name="Ongeri F."/>
            <person name="Patil S."/>
            <person name="Petrosino J."/>
            <person name="Pham C."/>
            <person name="Pham P."/>
            <person name="Pu L.-L."/>
            <person name="Puazo M."/>
            <person name="Raj R."/>
            <person name="Reid J."/>
            <person name="Rouhana J."/>
            <person name="Saada N."/>
            <person name="Shang Y."/>
            <person name="Simmons D."/>
            <person name="Thornton R."/>
            <person name="Warren J."/>
            <person name="Weissenberger G."/>
            <person name="Zhang J."/>
            <person name="Zhang L."/>
            <person name="Zhou C."/>
            <person name="Zhu D."/>
            <person name="Muzny D."/>
            <person name="Worley K."/>
            <person name="Gibbs R."/>
        </authorList>
    </citation>
    <scope>NUCLEOTIDE SEQUENCE [LARGE SCALE GENOMIC DNA]</scope>
    <source>
        <strain evidence="5 6">ATCC 35098</strain>
    </source>
</reference>
<dbReference type="Gene3D" id="3.30.70.240">
    <property type="match status" value="1"/>
</dbReference>
<dbReference type="InterPro" id="IPR009000">
    <property type="entry name" value="Transl_B-barrel_sf"/>
</dbReference>
<keyword evidence="3" id="KW-0963">Cytoplasm</keyword>
<name>C2CKB1_9FIRM</name>
<dbReference type="SUPFAM" id="SSF54980">
    <property type="entry name" value="EF-G C-terminal domain-like"/>
    <property type="match status" value="2"/>
</dbReference>
<dbReference type="InterPro" id="IPR048876">
    <property type="entry name" value="BipA_C"/>
</dbReference>
<dbReference type="Gene3D" id="2.40.30.10">
    <property type="entry name" value="Translation factors"/>
    <property type="match status" value="1"/>
</dbReference>
<dbReference type="Pfam" id="PF00679">
    <property type="entry name" value="EFG_C"/>
    <property type="match status" value="1"/>
</dbReference>
<dbReference type="GO" id="GO:0019843">
    <property type="term" value="F:rRNA binding"/>
    <property type="evidence" value="ECO:0007669"/>
    <property type="project" value="UniProtKB-KW"/>
</dbReference>
<keyword evidence="2 3" id="KW-0342">GTP-binding</keyword>
<dbReference type="eggNOG" id="COG1217">
    <property type="taxonomic scope" value="Bacteria"/>
</dbReference>
<comment type="similarity">
    <text evidence="3">Belongs to the TRAFAC class translation factor GTPase superfamily. Classic translation factor GTPase family. BipA subfamily.</text>
</comment>
<dbReference type="FunFam" id="3.30.70.240:FF:000002">
    <property type="entry name" value="GTP-binding protein TypA"/>
    <property type="match status" value="1"/>
</dbReference>
<dbReference type="Gene3D" id="3.40.50.300">
    <property type="entry name" value="P-loop containing nucleotide triphosphate hydrolases"/>
    <property type="match status" value="1"/>
</dbReference>
<evidence type="ECO:0000256" key="3">
    <source>
        <dbReference type="HAMAP-Rule" id="MF_00849"/>
    </source>
</evidence>
<dbReference type="PANTHER" id="PTHR42908">
    <property type="entry name" value="TRANSLATION ELONGATION FACTOR-RELATED"/>
    <property type="match status" value="1"/>
</dbReference>
<dbReference type="FunFam" id="2.40.50.250:FF:000001">
    <property type="entry name" value="GTP-binding protein TypA"/>
    <property type="match status" value="1"/>
</dbReference>
<dbReference type="CDD" id="cd03710">
    <property type="entry name" value="BipA_TypA_C"/>
    <property type="match status" value="1"/>
</dbReference>
<dbReference type="InterPro" id="IPR000795">
    <property type="entry name" value="T_Tr_GTP-bd_dom"/>
</dbReference>
<dbReference type="Gene3D" id="3.30.70.870">
    <property type="entry name" value="Elongation Factor G (Translational Gtpase), domain 3"/>
    <property type="match status" value="1"/>
</dbReference>
<dbReference type="PRINTS" id="PR00315">
    <property type="entry name" value="ELONGATNFCT"/>
</dbReference>
<keyword evidence="3" id="KW-0699">rRNA-binding</keyword>
<dbReference type="AlphaFoldDB" id="C2CKB1"/>
<proteinExistence type="inferred from homology"/>
<dbReference type="PANTHER" id="PTHR42908:SF8">
    <property type="entry name" value="TR-TYPE G DOMAIN-CONTAINING PROTEIN"/>
    <property type="match status" value="1"/>
</dbReference>
<dbReference type="FunFam" id="3.40.50.300:FF:000055">
    <property type="entry name" value="GTP-binding protein TypA"/>
    <property type="match status" value="1"/>
</dbReference>
<dbReference type="InterPro" id="IPR041095">
    <property type="entry name" value="EFG_II"/>
</dbReference>
<dbReference type="EC" id="3.6.5.-" evidence="3"/>
<dbReference type="CDD" id="cd03691">
    <property type="entry name" value="BipA_TypA_II"/>
    <property type="match status" value="1"/>
</dbReference>
<dbReference type="GO" id="GO:0005829">
    <property type="term" value="C:cytosol"/>
    <property type="evidence" value="ECO:0007669"/>
    <property type="project" value="TreeGrafter"/>
</dbReference>
<evidence type="ECO:0000313" key="5">
    <source>
        <dbReference type="EMBL" id="EEI82042.1"/>
    </source>
</evidence>
<dbReference type="PROSITE" id="PS51722">
    <property type="entry name" value="G_TR_2"/>
    <property type="match status" value="1"/>
</dbReference>
<feature type="domain" description="Tr-type G" evidence="4">
    <location>
        <begin position="20"/>
        <end position="217"/>
    </location>
</feature>
<dbReference type="CDD" id="cd01891">
    <property type="entry name" value="TypA_BipA"/>
    <property type="match status" value="1"/>
</dbReference>
<dbReference type="HAMAP" id="MF_00849">
    <property type="entry name" value="BipA"/>
    <property type="match status" value="1"/>
</dbReference>
<dbReference type="GO" id="GO:0000027">
    <property type="term" value="P:ribosomal large subunit assembly"/>
    <property type="evidence" value="ECO:0007669"/>
    <property type="project" value="UniProtKB-UniRule"/>
</dbReference>
<dbReference type="GO" id="GO:0043022">
    <property type="term" value="F:ribosome binding"/>
    <property type="evidence" value="ECO:0007669"/>
    <property type="project" value="UniProtKB-UniRule"/>
</dbReference>
<dbReference type="EMBL" id="ACGC01000118">
    <property type="protein sequence ID" value="EEI82042.1"/>
    <property type="molecule type" value="Genomic_DNA"/>
</dbReference>
<dbReference type="InterPro" id="IPR035647">
    <property type="entry name" value="EFG_III/V"/>
</dbReference>
<dbReference type="SUPFAM" id="SSF52540">
    <property type="entry name" value="P-loop containing nucleoside triphosphate hydrolases"/>
    <property type="match status" value="1"/>
</dbReference>
<dbReference type="SUPFAM" id="SSF50447">
    <property type="entry name" value="Translation proteins"/>
    <property type="match status" value="1"/>
</dbReference>
<dbReference type="Pfam" id="PF14492">
    <property type="entry name" value="EFG_III"/>
    <property type="match status" value="1"/>
</dbReference>
<comment type="catalytic activity">
    <reaction evidence="3">
        <text>GTP + H2O = GDP + phosphate + H(+)</text>
        <dbReference type="Rhea" id="RHEA:19669"/>
        <dbReference type="ChEBI" id="CHEBI:15377"/>
        <dbReference type="ChEBI" id="CHEBI:15378"/>
        <dbReference type="ChEBI" id="CHEBI:37565"/>
        <dbReference type="ChEBI" id="CHEBI:43474"/>
        <dbReference type="ChEBI" id="CHEBI:58189"/>
    </reaction>
</comment>
<dbReference type="Pfam" id="PF21018">
    <property type="entry name" value="BipA_C"/>
    <property type="match status" value="1"/>
</dbReference>
<dbReference type="GO" id="GO:0005525">
    <property type="term" value="F:GTP binding"/>
    <property type="evidence" value="ECO:0007669"/>
    <property type="project" value="UniProtKB-UniRule"/>
</dbReference>
<dbReference type="InterPro" id="IPR004161">
    <property type="entry name" value="EFTu-like_2"/>
</dbReference>
<dbReference type="Pfam" id="PF00009">
    <property type="entry name" value="GTP_EFTU"/>
    <property type="match status" value="1"/>
</dbReference>
<dbReference type="FunFam" id="3.30.70.870:FF:000003">
    <property type="entry name" value="GTP-binding protein TypA"/>
    <property type="match status" value="1"/>
</dbReference>
<protein>
    <recommendedName>
        <fullName evidence="3">Large ribosomal subunit assembly factor BipA</fullName>
        <ecNumber evidence="3">3.6.5.-</ecNumber>
    </recommendedName>
    <alternativeName>
        <fullName evidence="3">GTP-binding protein BipA</fullName>
    </alternativeName>
</protein>
<organism evidence="5 6">
    <name type="scientific">Anaerococcus tetradius ATCC 35098</name>
    <dbReference type="NCBI Taxonomy" id="525255"/>
    <lineage>
        <taxon>Bacteria</taxon>
        <taxon>Bacillati</taxon>
        <taxon>Bacillota</taxon>
        <taxon>Tissierellia</taxon>
        <taxon>Tissierellales</taxon>
        <taxon>Peptoniphilaceae</taxon>
        <taxon>Anaerococcus</taxon>
    </lineage>
</organism>
<dbReference type="InterPro" id="IPR047041">
    <property type="entry name" value="BipA_GTP-bd_dom"/>
</dbReference>
<keyword evidence="3" id="KW-0378">Hydrolase</keyword>
<comment type="subcellular location">
    <subcellularLocation>
        <location evidence="3">Cytoplasm</location>
    </subcellularLocation>
    <text evidence="3">Binds to ribosomes.</text>
</comment>
<evidence type="ECO:0000313" key="6">
    <source>
        <dbReference type="Proteomes" id="UP000003744"/>
    </source>
</evidence>
<keyword evidence="1 3" id="KW-0547">Nucleotide-binding</keyword>
<dbReference type="InterPro" id="IPR000640">
    <property type="entry name" value="EFG_V-like"/>
</dbReference>
<keyword evidence="3" id="KW-0690">Ribosome biogenesis</keyword>
<dbReference type="HOGENOM" id="CLU_017016_4_0_9"/>
<feature type="binding site" evidence="3">
    <location>
        <begin position="32"/>
        <end position="37"/>
    </location>
    <ligand>
        <name>GTP</name>
        <dbReference type="ChEBI" id="CHEBI:37565"/>
    </ligand>
</feature>
<gene>
    <name evidence="5" type="primary">typA</name>
    <name evidence="3" type="synonym">bipA</name>
    <name evidence="5" type="ORF">HMPREF0077_1921</name>
</gene>
<dbReference type="GO" id="GO:1990904">
    <property type="term" value="C:ribonucleoprotein complex"/>
    <property type="evidence" value="ECO:0007669"/>
    <property type="project" value="TreeGrafter"/>
</dbReference>
<dbReference type="NCBIfam" id="TIGR00231">
    <property type="entry name" value="small_GTP"/>
    <property type="match status" value="1"/>
</dbReference>
<sequence>MGYNILIEFVRMKEGFMNREDVRNVAIIAHVDHGKTTLVDGLLKTSGLFRDNQEVKERVMDSNTIEKERGITILSKNTAVFYKDKKINIIDTPGHADFGGEVERVLNMAESVVLVVDSHEGPMPQTKFVLKKAIELNLPAIVCINKVDRADQRIDEVEDEILDLFISLDADESYLESPFVYASAKNGWASNEKGVVKDDMTDLLDTIIDYTPAFNADENAPFKVLVSTTDYNDYLGRIAIGKVESGVIKKNANAIITNYNDPDRHTKSKIVTIYEFDGLERKEVEESKFGSIVALSGMEDINIGDTICTEEDSEPIEFTKISEPTLSMTFSVNDSPFAGRDGKYVTSRHLRDRLFKEKETDVSLRVETTDSTEAFKVSGRGELHLSVLIENLRREGYEFQVSKPEVMFKTDELGKKTEPIEIATIDVDQAYSGSVIEKLGRRKGEMIDMKPSGSGYNRLIFRIPARGLIGYRTEFMTDTKGTGILNSEFEGYDLYKGDMEHRNVGSLIASETGIATAYGLNSAQTRGLLFIEPSDEVYEGLVVGMNAKGLDIDVNVCKKKKLTNTRASGSDDAIMLTPAKKMSVEEMMEFVEEDELIEITPNHLRIRKRILDSNLRYKSKKNN</sequence>
<dbReference type="InterPro" id="IPR005225">
    <property type="entry name" value="Small_GTP-bd"/>
</dbReference>
<keyword evidence="3" id="KW-0694">RNA-binding</keyword>
<comment type="function">
    <text evidence="3">A 50S ribosomal subunit assembly protein with GTPase activity, required for 50S subunit assembly at low temperatures, may also play a role in translation. Binds GTP and analogs. Binds the 70S ribosome between the 30S and 50S subunits, in a similar position as ribosome-bound EF-G; it contacts a number of ribosomal proteins, both rRNAs and the A-site tRNA.</text>
</comment>
<dbReference type="InterPro" id="IPR047043">
    <property type="entry name" value="BipA_III"/>
</dbReference>
<evidence type="ECO:0000256" key="1">
    <source>
        <dbReference type="ARBA" id="ARBA00022741"/>
    </source>
</evidence>
<dbReference type="Proteomes" id="UP000003744">
    <property type="component" value="Unassembled WGS sequence"/>
</dbReference>
<evidence type="ECO:0000259" key="4">
    <source>
        <dbReference type="PROSITE" id="PS51722"/>
    </source>
</evidence>
<dbReference type="Gene3D" id="2.40.50.250">
    <property type="entry name" value="bipa protein"/>
    <property type="match status" value="1"/>
</dbReference>
<dbReference type="GO" id="GO:0003924">
    <property type="term" value="F:GTPase activity"/>
    <property type="evidence" value="ECO:0007669"/>
    <property type="project" value="UniProtKB-UniRule"/>
</dbReference>
<dbReference type="InterPro" id="IPR027417">
    <property type="entry name" value="P-loop_NTPase"/>
</dbReference>
<dbReference type="InterPro" id="IPR035651">
    <property type="entry name" value="BipA_V"/>
</dbReference>
<dbReference type="InterPro" id="IPR042116">
    <property type="entry name" value="TypA/BipA_C"/>
</dbReference>
<dbReference type="NCBIfam" id="TIGR01394">
    <property type="entry name" value="TypA_BipA"/>
    <property type="match status" value="1"/>
</dbReference>
<accession>C2CKB1</accession>
<dbReference type="InterPro" id="IPR031157">
    <property type="entry name" value="G_TR_CS"/>
</dbReference>